<organism evidence="1 2">
    <name type="scientific">Niveispirillum cyanobacteriorum</name>
    <dbReference type="NCBI Taxonomy" id="1612173"/>
    <lineage>
        <taxon>Bacteria</taxon>
        <taxon>Pseudomonadati</taxon>
        <taxon>Pseudomonadota</taxon>
        <taxon>Alphaproteobacteria</taxon>
        <taxon>Rhodospirillales</taxon>
        <taxon>Azospirillaceae</taxon>
        <taxon>Niveispirillum</taxon>
    </lineage>
</organism>
<dbReference type="OrthoDB" id="8904061at2"/>
<dbReference type="SUPFAM" id="SSF46785">
    <property type="entry name" value="Winged helix' DNA-binding domain"/>
    <property type="match status" value="1"/>
</dbReference>
<dbReference type="RefSeq" id="WP_102111730.1">
    <property type="nucleotide sequence ID" value="NZ_BMGN01000003.1"/>
</dbReference>
<dbReference type="PANTHER" id="PTHR33204:SF37">
    <property type="entry name" value="HTH-TYPE TRANSCRIPTIONAL REGULATOR YODB"/>
    <property type="match status" value="1"/>
</dbReference>
<gene>
    <name evidence="1" type="ORF">C0V82_07140</name>
</gene>
<dbReference type="InterPro" id="IPR036388">
    <property type="entry name" value="WH-like_DNA-bd_sf"/>
</dbReference>
<dbReference type="Proteomes" id="UP000234752">
    <property type="component" value="Chromosome eg_1"/>
</dbReference>
<evidence type="ECO:0000313" key="1">
    <source>
        <dbReference type="EMBL" id="AUN30027.1"/>
    </source>
</evidence>
<name>A0A2K9NAB3_9PROT</name>
<dbReference type="KEGG" id="ncb:C0V82_07140"/>
<sequence>MSLKAPRSTRPIMRLLDLMGRRWTLRILWELHQQPGQTFRSLRERCADISPSVLNTRLTDLREARLIAAEDGYTLTPEGRELGCLMMPLYHWAEGHFGGEPPPVPRG</sequence>
<dbReference type="AlphaFoldDB" id="A0A2K9NAB3"/>
<evidence type="ECO:0000313" key="2">
    <source>
        <dbReference type="Proteomes" id="UP000234752"/>
    </source>
</evidence>
<dbReference type="PROSITE" id="PS51118">
    <property type="entry name" value="HTH_HXLR"/>
    <property type="match status" value="1"/>
</dbReference>
<dbReference type="Pfam" id="PF01638">
    <property type="entry name" value="HxlR"/>
    <property type="match status" value="1"/>
</dbReference>
<dbReference type="EMBL" id="CP025611">
    <property type="protein sequence ID" value="AUN30027.1"/>
    <property type="molecule type" value="Genomic_DNA"/>
</dbReference>
<protein>
    <submittedName>
        <fullName evidence="1">Transcriptional regulator</fullName>
    </submittedName>
</protein>
<proteinExistence type="predicted"/>
<dbReference type="InterPro" id="IPR002577">
    <property type="entry name" value="HTH_HxlR"/>
</dbReference>
<accession>A0A2K9NAB3</accession>
<dbReference type="PANTHER" id="PTHR33204">
    <property type="entry name" value="TRANSCRIPTIONAL REGULATOR, MARR FAMILY"/>
    <property type="match status" value="1"/>
</dbReference>
<keyword evidence="2" id="KW-1185">Reference proteome</keyword>
<dbReference type="InterPro" id="IPR036390">
    <property type="entry name" value="WH_DNA-bd_sf"/>
</dbReference>
<reference evidence="1 2" key="1">
    <citation type="submission" date="2017-12" db="EMBL/GenBank/DDBJ databases">
        <title>Genomes of bacteria within cyanobacterial aggregates.</title>
        <authorList>
            <person name="Cai H."/>
        </authorList>
    </citation>
    <scope>NUCLEOTIDE SEQUENCE [LARGE SCALE GENOMIC DNA]</scope>
    <source>
        <strain evidence="1 2">TH16</strain>
    </source>
</reference>
<dbReference type="Gene3D" id="1.10.10.10">
    <property type="entry name" value="Winged helix-like DNA-binding domain superfamily/Winged helix DNA-binding domain"/>
    <property type="match status" value="1"/>
</dbReference>